<reference evidence="1" key="1">
    <citation type="submission" date="2019-04" db="EMBL/GenBank/DDBJ databases">
        <title>Genomic and proteomic characterization of cyanophage S-SCSM1 provides new insights into understanding the viral gene diversity and phage-host interactions.</title>
        <authorList>
            <person name="Wang Q."/>
            <person name="Xu Y."/>
            <person name="Jiao N."/>
            <person name="Zhang R."/>
        </authorList>
    </citation>
    <scope>NUCLEOTIDE SEQUENCE [LARGE SCALE GENOMIC DNA]</scope>
</reference>
<organism evidence="1 2">
    <name type="scientific">Synechococcus phage S-SCSM1</name>
    <dbReference type="NCBI Taxonomy" id="2588487"/>
    <lineage>
        <taxon>Viruses</taxon>
        <taxon>Duplodnaviria</taxon>
        <taxon>Heunggongvirae</taxon>
        <taxon>Uroviricota</taxon>
        <taxon>Caudoviricetes</taxon>
        <taxon>Pantevenvirales</taxon>
        <taxon>Kyanoviridae</taxon>
        <taxon>Zhoulongquanvirus</taxon>
        <taxon>Zhoulongquanvirus esscess</taxon>
    </lineage>
</organism>
<dbReference type="Proteomes" id="UP000515683">
    <property type="component" value="Segment"/>
</dbReference>
<dbReference type="InterPro" id="IPR021503">
    <property type="entry name" value="DUF3110"/>
</dbReference>
<keyword evidence="2" id="KW-1185">Reference proteome</keyword>
<evidence type="ECO:0000313" key="2">
    <source>
        <dbReference type="Proteomes" id="UP000515683"/>
    </source>
</evidence>
<accession>A0A6M2ZHD4</accession>
<dbReference type="Pfam" id="PF11360">
    <property type="entry name" value="DUF3110"/>
    <property type="match status" value="1"/>
</dbReference>
<dbReference type="EMBL" id="MK867354">
    <property type="protein sequence ID" value="QFG06308.1"/>
    <property type="molecule type" value="Genomic_DNA"/>
</dbReference>
<sequence>MYIIVIDGEEDRGAYSVADENGENVLYIWENEDDVERFVMMLEESGSPKMRSVEVEEDLLFETCSQHGYMYAIIGSDELVVPPEEHDLF</sequence>
<name>A0A6M2ZHD4_9CAUD</name>
<proteinExistence type="predicted"/>
<evidence type="ECO:0000313" key="1">
    <source>
        <dbReference type="EMBL" id="QFG06308.1"/>
    </source>
</evidence>
<gene>
    <name evidence="1" type="ORF">SSCSM1_51</name>
</gene>
<protein>
    <submittedName>
        <fullName evidence="1">Tic22-like family protein</fullName>
    </submittedName>
</protein>